<accession>A0A1B7NVR5</accession>
<dbReference type="GO" id="GO:0005886">
    <property type="term" value="C:plasma membrane"/>
    <property type="evidence" value="ECO:0007669"/>
    <property type="project" value="UniProtKB-SubCell"/>
</dbReference>
<keyword evidence="9" id="KW-0843">Virulence</keyword>
<dbReference type="EMBL" id="LGUA01000599">
    <property type="protein sequence ID" value="OAX80870.1"/>
    <property type="molecule type" value="Genomic_DNA"/>
</dbReference>
<dbReference type="FunFam" id="2.40.70.10:FF:000060">
    <property type="entry name" value="Aspartic-type endopeptidase ctsD"/>
    <property type="match status" value="1"/>
</dbReference>
<keyword evidence="12" id="KW-0449">Lipoprotein</keyword>
<evidence type="ECO:0000256" key="8">
    <source>
        <dbReference type="ARBA" id="ARBA00022801"/>
    </source>
</evidence>
<feature type="compositionally biased region" description="Polar residues" evidence="17">
    <location>
        <begin position="474"/>
        <end position="485"/>
    </location>
</feature>
<evidence type="ECO:0000256" key="1">
    <source>
        <dbReference type="ARBA" id="ARBA00004609"/>
    </source>
</evidence>
<keyword evidence="4" id="KW-0336">GPI-anchor</keyword>
<keyword evidence="11" id="KW-0325">Glycoprotein</keyword>
<evidence type="ECO:0000256" key="11">
    <source>
        <dbReference type="ARBA" id="ARBA00023180"/>
    </source>
</evidence>
<reference evidence="20 21" key="1">
    <citation type="submission" date="2015-07" db="EMBL/GenBank/DDBJ databases">
        <title>Emmonsia species relationships and genome sequence.</title>
        <authorList>
            <person name="Cuomo C.A."/>
            <person name="Schwartz I.S."/>
            <person name="Kenyon C."/>
            <person name="de Hoog G.S."/>
            <person name="Govender N.P."/>
            <person name="Botha A."/>
            <person name="Moreno L."/>
            <person name="de Vries M."/>
            <person name="Munoz J.F."/>
            <person name="Stielow J.B."/>
        </authorList>
    </citation>
    <scope>NUCLEOTIDE SEQUENCE [LARGE SCALE GENOMIC DNA]</scope>
    <source>
        <strain evidence="20 21">CBS 136260</strain>
    </source>
</reference>
<feature type="signal peptide" evidence="18">
    <location>
        <begin position="1"/>
        <end position="26"/>
    </location>
</feature>
<feature type="region of interest" description="Disordered" evidence="17">
    <location>
        <begin position="440"/>
        <end position="485"/>
    </location>
</feature>
<dbReference type="PRINTS" id="PR00792">
    <property type="entry name" value="PEPSIN"/>
</dbReference>
<keyword evidence="21" id="KW-1185">Reference proteome</keyword>
<keyword evidence="8 16" id="KW-0378">Hydrolase</keyword>
<evidence type="ECO:0000256" key="18">
    <source>
        <dbReference type="SAM" id="SignalP"/>
    </source>
</evidence>
<evidence type="ECO:0000256" key="7">
    <source>
        <dbReference type="ARBA" id="ARBA00022750"/>
    </source>
</evidence>
<evidence type="ECO:0000313" key="20">
    <source>
        <dbReference type="EMBL" id="OAX80870.1"/>
    </source>
</evidence>
<dbReference type="GO" id="GO:0004190">
    <property type="term" value="F:aspartic-type endopeptidase activity"/>
    <property type="evidence" value="ECO:0007669"/>
    <property type="project" value="UniProtKB-KW"/>
</dbReference>
<evidence type="ECO:0000256" key="14">
    <source>
        <dbReference type="PIRSR" id="PIRSR601461-1"/>
    </source>
</evidence>
<comment type="similarity">
    <text evidence="2 16">Belongs to the peptidase A1 family.</text>
</comment>
<keyword evidence="10" id="KW-0472">Membrane</keyword>
<evidence type="ECO:0000256" key="10">
    <source>
        <dbReference type="ARBA" id="ARBA00023136"/>
    </source>
</evidence>
<gene>
    <name evidence="20" type="ORF">ACJ72_04789</name>
</gene>
<feature type="disulfide bond" evidence="15">
    <location>
        <begin position="153"/>
        <end position="158"/>
    </location>
</feature>
<evidence type="ECO:0000256" key="13">
    <source>
        <dbReference type="ARBA" id="ARBA00070306"/>
    </source>
</evidence>
<dbReference type="InterPro" id="IPR034164">
    <property type="entry name" value="Pepsin-like_dom"/>
</dbReference>
<dbReference type="Proteomes" id="UP000091918">
    <property type="component" value="Unassembled WGS sequence"/>
</dbReference>
<dbReference type="PROSITE" id="PS51767">
    <property type="entry name" value="PEPTIDASE_A1"/>
    <property type="match status" value="1"/>
</dbReference>
<evidence type="ECO:0000256" key="6">
    <source>
        <dbReference type="ARBA" id="ARBA00022729"/>
    </source>
</evidence>
<keyword evidence="7 16" id="KW-0064">Aspartyl protease</keyword>
<evidence type="ECO:0000256" key="9">
    <source>
        <dbReference type="ARBA" id="ARBA00023026"/>
    </source>
</evidence>
<evidence type="ECO:0000313" key="21">
    <source>
        <dbReference type="Proteomes" id="UP000091918"/>
    </source>
</evidence>
<feature type="active site" evidence="14">
    <location>
        <position position="324"/>
    </location>
</feature>
<dbReference type="GO" id="GO:0098552">
    <property type="term" value="C:side of membrane"/>
    <property type="evidence" value="ECO:0007669"/>
    <property type="project" value="UniProtKB-KW"/>
</dbReference>
<feature type="compositionally biased region" description="Low complexity" evidence="17">
    <location>
        <begin position="440"/>
        <end position="459"/>
    </location>
</feature>
<dbReference type="Gene3D" id="2.40.70.10">
    <property type="entry name" value="Acid Proteases"/>
    <property type="match status" value="2"/>
</dbReference>
<dbReference type="Pfam" id="PF00026">
    <property type="entry name" value="Asp"/>
    <property type="match status" value="1"/>
</dbReference>
<dbReference type="GO" id="GO:0006508">
    <property type="term" value="P:proteolysis"/>
    <property type="evidence" value="ECO:0007669"/>
    <property type="project" value="UniProtKB-KW"/>
</dbReference>
<feature type="active site" evidence="14">
    <location>
        <position position="140"/>
    </location>
</feature>
<dbReference type="InterPro" id="IPR001969">
    <property type="entry name" value="Aspartic_peptidase_AS"/>
</dbReference>
<dbReference type="SUPFAM" id="SSF50630">
    <property type="entry name" value="Acid proteases"/>
    <property type="match status" value="1"/>
</dbReference>
<dbReference type="AlphaFoldDB" id="A0A1B7NVR5"/>
<protein>
    <recommendedName>
        <fullName evidence="13">Probable aspartic-type endopeptidase CTSD</fullName>
    </recommendedName>
</protein>
<keyword evidence="3" id="KW-1003">Cell membrane</keyword>
<evidence type="ECO:0000256" key="5">
    <source>
        <dbReference type="ARBA" id="ARBA00022670"/>
    </source>
</evidence>
<dbReference type="CDD" id="cd05471">
    <property type="entry name" value="pepsin_like"/>
    <property type="match status" value="1"/>
</dbReference>
<proteinExistence type="inferred from homology"/>
<evidence type="ECO:0000256" key="4">
    <source>
        <dbReference type="ARBA" id="ARBA00022622"/>
    </source>
</evidence>
<dbReference type="PANTHER" id="PTHR47966">
    <property type="entry name" value="BETA-SITE APP-CLEAVING ENZYME, ISOFORM A-RELATED"/>
    <property type="match status" value="1"/>
</dbReference>
<organism evidence="20 21">
    <name type="scientific">Emergomyces africanus</name>
    <dbReference type="NCBI Taxonomy" id="1955775"/>
    <lineage>
        <taxon>Eukaryota</taxon>
        <taxon>Fungi</taxon>
        <taxon>Dikarya</taxon>
        <taxon>Ascomycota</taxon>
        <taxon>Pezizomycotina</taxon>
        <taxon>Eurotiomycetes</taxon>
        <taxon>Eurotiomycetidae</taxon>
        <taxon>Onygenales</taxon>
        <taxon>Ajellomycetaceae</taxon>
        <taxon>Emergomyces</taxon>
    </lineage>
</organism>
<keyword evidence="6 18" id="KW-0732">Signal</keyword>
<evidence type="ECO:0000256" key="15">
    <source>
        <dbReference type="PIRSR" id="PIRSR601461-2"/>
    </source>
</evidence>
<evidence type="ECO:0000259" key="19">
    <source>
        <dbReference type="PROSITE" id="PS51767"/>
    </source>
</evidence>
<dbReference type="PANTHER" id="PTHR47966:SF75">
    <property type="entry name" value="ENDOPEPTIDASE (CTSD), PUTATIVE (AFU_ORTHOLOGUE AFUA_4G07040)-RELATED"/>
    <property type="match status" value="1"/>
</dbReference>
<feature type="chain" id="PRO_5008598232" description="Probable aspartic-type endopeptidase CTSD" evidence="18">
    <location>
        <begin position="27"/>
        <end position="518"/>
    </location>
</feature>
<dbReference type="InterPro" id="IPR033121">
    <property type="entry name" value="PEPTIDASE_A1"/>
</dbReference>
<comment type="caution">
    <text evidence="20">The sequence shown here is derived from an EMBL/GenBank/DDBJ whole genome shotgun (WGS) entry which is preliminary data.</text>
</comment>
<dbReference type="STRING" id="1658172.A0A1B7NVR5"/>
<sequence>MRLSSSSWLLPQALLLLLLSTGLVSAFFPYNPAKTSNTEHNGMLLSDSSKVAGLKERFYSYSPSKSKGEGLPQRDAKEPVKLDIIKVPGKVRRQNSFNVFHADSTSLPHSLPISSDGFDYSYFSVINFGSKRQPMWMLIDTGASKTWLISSNCTLEPCKMHNSFGSEDSDSLTITDTPFSVTYGSGNVSGFLATDSVSFAGFDLPQVGFGSVLNMSDEFKSYPMDGILGLGRAPASKVKVPTVMQELQNAGLLKKNIIGVNLQRHHDGARDGQIVFGDIDKTKFTGNLLYTTTLPDVDHWEVPLDDTLVDGTPLNLKNKTGIFDTGTSFILMPFDDAKRIHDAIPTAVQSTKWDANWELPCSTTSKIELVVSGAKYRISPKDYVGEKVKDGICRSNIVGHQPFKADQWLLGAAFLKNVYAVFDFDENRVGFAVRIETELPSSSTSQPTPTSSGSPAVSPVGPPRGVETGATAAAPSQSTKPPNSSGEVKAVTFSSIVPLLCFSLGSALWLSSTLSLWR</sequence>
<evidence type="ECO:0000256" key="2">
    <source>
        <dbReference type="ARBA" id="ARBA00007447"/>
    </source>
</evidence>
<dbReference type="OrthoDB" id="28208at2759"/>
<evidence type="ECO:0000256" key="17">
    <source>
        <dbReference type="SAM" id="MobiDB-lite"/>
    </source>
</evidence>
<comment type="subcellular location">
    <subcellularLocation>
        <location evidence="1">Cell membrane</location>
        <topology evidence="1">Lipid-anchor</topology>
        <topology evidence="1">GPI-anchor</topology>
    </subcellularLocation>
</comment>
<keyword evidence="15" id="KW-1015">Disulfide bond</keyword>
<keyword evidence="5 16" id="KW-0645">Protease</keyword>
<evidence type="ECO:0000256" key="16">
    <source>
        <dbReference type="RuleBase" id="RU000454"/>
    </source>
</evidence>
<dbReference type="PROSITE" id="PS00141">
    <property type="entry name" value="ASP_PROTEASE"/>
    <property type="match status" value="2"/>
</dbReference>
<feature type="domain" description="Peptidase A1" evidence="19">
    <location>
        <begin position="122"/>
        <end position="432"/>
    </location>
</feature>
<evidence type="ECO:0000256" key="3">
    <source>
        <dbReference type="ARBA" id="ARBA00022475"/>
    </source>
</evidence>
<evidence type="ECO:0000256" key="12">
    <source>
        <dbReference type="ARBA" id="ARBA00023288"/>
    </source>
</evidence>
<dbReference type="InterPro" id="IPR001461">
    <property type="entry name" value="Aspartic_peptidase_A1"/>
</dbReference>
<name>A0A1B7NVR5_9EURO</name>
<dbReference type="InterPro" id="IPR021109">
    <property type="entry name" value="Peptidase_aspartic_dom_sf"/>
</dbReference>
<dbReference type="FunFam" id="2.40.70.10:FF:000085">
    <property type="entry name" value="Aspartic-type endopeptidase (CtsD), putative"/>
    <property type="match status" value="1"/>
</dbReference>